<dbReference type="GO" id="GO:0006730">
    <property type="term" value="P:one-carbon metabolic process"/>
    <property type="evidence" value="ECO:0007669"/>
    <property type="project" value="UniProtKB-UniRule"/>
</dbReference>
<dbReference type="InterPro" id="IPR020602">
    <property type="entry name" value="GTP_CycHdrlase_I_dom"/>
</dbReference>
<evidence type="ECO:0000256" key="4">
    <source>
        <dbReference type="ARBA" id="ARBA00022801"/>
    </source>
</evidence>
<accession>A0A3E0VUC8</accession>
<evidence type="ECO:0000256" key="3">
    <source>
        <dbReference type="ARBA" id="ARBA00022563"/>
    </source>
</evidence>
<dbReference type="InterPro" id="IPR018234">
    <property type="entry name" value="GTP_CycHdrlase_I_CS"/>
</dbReference>
<evidence type="ECO:0000313" key="9">
    <source>
        <dbReference type="Proteomes" id="UP000256541"/>
    </source>
</evidence>
<evidence type="ECO:0000256" key="1">
    <source>
        <dbReference type="ARBA" id="ARBA00001052"/>
    </source>
</evidence>
<evidence type="ECO:0000259" key="7">
    <source>
        <dbReference type="Pfam" id="PF01227"/>
    </source>
</evidence>
<protein>
    <recommendedName>
        <fullName evidence="5">GTP cyclohydrolase 1</fullName>
        <ecNumber evidence="5">3.5.4.16</ecNumber>
    </recommendedName>
    <alternativeName>
        <fullName evidence="5">GTP cyclohydrolase I</fullName>
        <shortName evidence="5">GTP-CH-I</shortName>
    </alternativeName>
</protein>
<dbReference type="GO" id="GO:0008270">
    <property type="term" value="F:zinc ion binding"/>
    <property type="evidence" value="ECO:0007669"/>
    <property type="project" value="UniProtKB-UniRule"/>
</dbReference>
<name>A0A3E0VUC8_9MICO</name>
<dbReference type="RefSeq" id="WP_116412544.1">
    <property type="nucleotide sequence ID" value="NZ_NBXB01000041.1"/>
</dbReference>
<dbReference type="PANTHER" id="PTHR11109">
    <property type="entry name" value="GTP CYCLOHYDROLASE I"/>
    <property type="match status" value="1"/>
</dbReference>
<feature type="binding site" evidence="5">
    <location>
        <position position="92"/>
    </location>
    <ligand>
        <name>Zn(2+)</name>
        <dbReference type="ChEBI" id="CHEBI:29105"/>
    </ligand>
</feature>
<keyword evidence="4 5" id="KW-0378">Hydrolase</keyword>
<dbReference type="GO" id="GO:0005737">
    <property type="term" value="C:cytoplasm"/>
    <property type="evidence" value="ECO:0007669"/>
    <property type="project" value="TreeGrafter"/>
</dbReference>
<dbReference type="Gene3D" id="1.10.286.10">
    <property type="match status" value="1"/>
</dbReference>
<dbReference type="NCBIfam" id="NF006826">
    <property type="entry name" value="PRK09347.1-3"/>
    <property type="match status" value="1"/>
</dbReference>
<keyword evidence="3 5" id="KW-0554">One-carbon metabolism</keyword>
<dbReference type="GO" id="GO:0005525">
    <property type="term" value="F:GTP binding"/>
    <property type="evidence" value="ECO:0007669"/>
    <property type="project" value="UniProtKB-KW"/>
</dbReference>
<keyword evidence="5" id="KW-0479">Metal-binding</keyword>
<comment type="subunit">
    <text evidence="5">Homopolymer.</text>
</comment>
<dbReference type="PROSITE" id="PS00859">
    <property type="entry name" value="GTP_CYCLOHYDROL_1_1"/>
    <property type="match status" value="1"/>
</dbReference>
<organism evidence="8 9">
    <name type="scientific">Subtercola boreus</name>
    <dbReference type="NCBI Taxonomy" id="120213"/>
    <lineage>
        <taxon>Bacteria</taxon>
        <taxon>Bacillati</taxon>
        <taxon>Actinomycetota</taxon>
        <taxon>Actinomycetes</taxon>
        <taxon>Micrococcales</taxon>
        <taxon>Microbacteriaceae</taxon>
        <taxon>Subtercola</taxon>
    </lineage>
</organism>
<dbReference type="EC" id="3.5.4.16" evidence="5"/>
<feature type="compositionally biased region" description="Low complexity" evidence="6">
    <location>
        <begin position="204"/>
        <end position="222"/>
    </location>
</feature>
<keyword evidence="5" id="KW-0547">Nucleotide-binding</keyword>
<dbReference type="Pfam" id="PF01227">
    <property type="entry name" value="GTP_cyclohydroI"/>
    <property type="match status" value="1"/>
</dbReference>
<dbReference type="GO" id="GO:0046654">
    <property type="term" value="P:tetrahydrofolate biosynthetic process"/>
    <property type="evidence" value="ECO:0007669"/>
    <property type="project" value="UniProtKB-UniRule"/>
</dbReference>
<evidence type="ECO:0000256" key="6">
    <source>
        <dbReference type="SAM" id="MobiDB-lite"/>
    </source>
</evidence>
<dbReference type="HAMAP" id="MF_00223">
    <property type="entry name" value="FolE"/>
    <property type="match status" value="1"/>
</dbReference>
<dbReference type="Proteomes" id="UP000256541">
    <property type="component" value="Unassembled WGS sequence"/>
</dbReference>
<dbReference type="GO" id="GO:0006729">
    <property type="term" value="P:tetrahydrobiopterin biosynthetic process"/>
    <property type="evidence" value="ECO:0007669"/>
    <property type="project" value="TreeGrafter"/>
</dbReference>
<feature type="region of interest" description="Disordered" evidence="6">
    <location>
        <begin position="54"/>
        <end position="77"/>
    </location>
</feature>
<dbReference type="PANTHER" id="PTHR11109:SF7">
    <property type="entry name" value="GTP CYCLOHYDROLASE 1"/>
    <property type="match status" value="1"/>
</dbReference>
<comment type="similarity">
    <text evidence="5">Belongs to the GTP cyclohydrolase I family.</text>
</comment>
<comment type="catalytic activity">
    <reaction evidence="1 5">
        <text>GTP + H2O = 7,8-dihydroneopterin 3'-triphosphate + formate + H(+)</text>
        <dbReference type="Rhea" id="RHEA:17473"/>
        <dbReference type="ChEBI" id="CHEBI:15377"/>
        <dbReference type="ChEBI" id="CHEBI:15378"/>
        <dbReference type="ChEBI" id="CHEBI:15740"/>
        <dbReference type="ChEBI" id="CHEBI:37565"/>
        <dbReference type="ChEBI" id="CHEBI:58462"/>
        <dbReference type="EC" id="3.5.4.16"/>
    </reaction>
</comment>
<feature type="region of interest" description="Disordered" evidence="6">
    <location>
        <begin position="204"/>
        <end position="237"/>
    </location>
</feature>
<keyword evidence="5" id="KW-0862">Zinc</keyword>
<dbReference type="GO" id="GO:0003934">
    <property type="term" value="F:GTP cyclohydrolase I activity"/>
    <property type="evidence" value="ECO:0007669"/>
    <property type="project" value="UniProtKB-UniRule"/>
</dbReference>
<evidence type="ECO:0000256" key="2">
    <source>
        <dbReference type="ARBA" id="ARBA00005080"/>
    </source>
</evidence>
<keyword evidence="5" id="KW-0342">GTP-binding</keyword>
<reference evidence="8 9" key="1">
    <citation type="submission" date="2017-04" db="EMBL/GenBank/DDBJ databases">
        <title>Comparative genome analysis of Subtercola boreus.</title>
        <authorList>
            <person name="Cho Y.-J."/>
            <person name="Cho A."/>
            <person name="Kim O.-S."/>
            <person name="Lee J.-I."/>
        </authorList>
    </citation>
    <scope>NUCLEOTIDE SEQUENCE [LARGE SCALE GENOMIC DNA]</scope>
    <source>
        <strain evidence="8 9">P27479</strain>
    </source>
</reference>
<dbReference type="InterPro" id="IPR001474">
    <property type="entry name" value="GTP_CycHdrlase_I"/>
</dbReference>
<evidence type="ECO:0000256" key="5">
    <source>
        <dbReference type="HAMAP-Rule" id="MF_00223"/>
    </source>
</evidence>
<feature type="domain" description="GTP cyclohydrolase I" evidence="7">
    <location>
        <begin position="9"/>
        <end position="198"/>
    </location>
</feature>
<dbReference type="Gene3D" id="3.30.1130.10">
    <property type="match status" value="1"/>
</dbReference>
<gene>
    <name evidence="5" type="primary">folE</name>
    <name evidence="8" type="ORF">B7R22_15070</name>
</gene>
<dbReference type="FunFam" id="3.30.1130.10:FF:000001">
    <property type="entry name" value="GTP cyclohydrolase 1"/>
    <property type="match status" value="1"/>
</dbReference>
<dbReference type="AlphaFoldDB" id="A0A3E0VUC8"/>
<comment type="pathway">
    <text evidence="2 5">Cofactor biosynthesis; 7,8-dihydroneopterin triphosphate biosynthesis; 7,8-dihydroneopterin triphosphate from GTP: step 1/1.</text>
</comment>
<dbReference type="SUPFAM" id="SSF55620">
    <property type="entry name" value="Tetrahydrobiopterin biosynthesis enzymes-like"/>
    <property type="match status" value="1"/>
</dbReference>
<feature type="binding site" evidence="5">
    <location>
        <position position="95"/>
    </location>
    <ligand>
        <name>Zn(2+)</name>
        <dbReference type="ChEBI" id="CHEBI:29105"/>
    </ligand>
</feature>
<feature type="binding site" evidence="5">
    <location>
        <position position="163"/>
    </location>
    <ligand>
        <name>Zn(2+)</name>
        <dbReference type="ChEBI" id="CHEBI:29105"/>
    </ligand>
</feature>
<dbReference type="UniPathway" id="UPA00848">
    <property type="reaction ID" value="UER00151"/>
</dbReference>
<evidence type="ECO:0000313" key="8">
    <source>
        <dbReference type="EMBL" id="RFA12447.1"/>
    </source>
</evidence>
<dbReference type="OrthoDB" id="9801207at2"/>
<sequence>MAVDRRRVEAAVYELIAAIGEDPSRTELESTPRRVAEAYSEFFSGVGVDARDQLGETYPFDGGSEGSDGSGAASGASPEPVLMKGLAFRSVCEHHLLPFRGTAHVAYVPRDRLVGLGRIPAVIEVLANRPQLQERLGEQIASTLFEGLDARGVLVVLEATHGCVTMRGPQQVASTTVTVASRGSLSEPAARAELMGLIGAAPGFAATPGPAATPDPAATAEPTPEPTPHPTPHEVAL</sequence>
<dbReference type="EMBL" id="NBXB01000041">
    <property type="protein sequence ID" value="RFA12447.1"/>
    <property type="molecule type" value="Genomic_DNA"/>
</dbReference>
<proteinExistence type="inferred from homology"/>
<comment type="caution">
    <text evidence="8">The sequence shown here is derived from an EMBL/GenBank/DDBJ whole genome shotgun (WGS) entry which is preliminary data.</text>
</comment>
<dbReference type="InterPro" id="IPR043134">
    <property type="entry name" value="GTP-CH-I_N"/>
</dbReference>
<dbReference type="InterPro" id="IPR043133">
    <property type="entry name" value="GTP-CH-I_C/QueF"/>
</dbReference>